<name>A0A914E3K6_9BILA</name>
<dbReference type="Proteomes" id="UP000887540">
    <property type="component" value="Unplaced"/>
</dbReference>
<organism evidence="2 3">
    <name type="scientific">Acrobeloides nanus</name>
    <dbReference type="NCBI Taxonomy" id="290746"/>
    <lineage>
        <taxon>Eukaryota</taxon>
        <taxon>Metazoa</taxon>
        <taxon>Ecdysozoa</taxon>
        <taxon>Nematoda</taxon>
        <taxon>Chromadorea</taxon>
        <taxon>Rhabditida</taxon>
        <taxon>Tylenchina</taxon>
        <taxon>Cephalobomorpha</taxon>
        <taxon>Cephaloboidea</taxon>
        <taxon>Cephalobidae</taxon>
        <taxon>Acrobeloides</taxon>
    </lineage>
</organism>
<proteinExistence type="predicted"/>
<evidence type="ECO:0000256" key="1">
    <source>
        <dbReference type="SAM" id="MobiDB-lite"/>
    </source>
</evidence>
<accession>A0A914E3K6</accession>
<evidence type="ECO:0000313" key="2">
    <source>
        <dbReference type="Proteomes" id="UP000887540"/>
    </source>
</evidence>
<reference evidence="3" key="1">
    <citation type="submission" date="2022-11" db="UniProtKB">
        <authorList>
            <consortium name="WormBaseParasite"/>
        </authorList>
    </citation>
    <scope>IDENTIFICATION</scope>
</reference>
<sequence>MTPSPAIAHHSPEFPDVNDSPPAVTTPETPAQSILFSSLQTFMRQHWSQRTATQQVHMDVVNLLSAMAVGVHDQTIAIFGNTFLLSNFCRYGDHASQRLLMLS</sequence>
<protein>
    <submittedName>
        <fullName evidence="3">Uncharacterized protein</fullName>
    </submittedName>
</protein>
<keyword evidence="2" id="KW-1185">Reference proteome</keyword>
<feature type="region of interest" description="Disordered" evidence="1">
    <location>
        <begin position="1"/>
        <end position="28"/>
    </location>
</feature>
<evidence type="ECO:0000313" key="3">
    <source>
        <dbReference type="WBParaSite" id="ACRNAN_scaffold54.g9919.t1"/>
    </source>
</evidence>
<dbReference type="WBParaSite" id="ACRNAN_scaffold54.g9919.t1">
    <property type="protein sequence ID" value="ACRNAN_scaffold54.g9919.t1"/>
    <property type="gene ID" value="ACRNAN_scaffold54.g9919"/>
</dbReference>
<dbReference type="AlphaFoldDB" id="A0A914E3K6"/>